<dbReference type="Gene3D" id="3.30.450.40">
    <property type="match status" value="1"/>
</dbReference>
<dbReference type="InterPro" id="IPR036890">
    <property type="entry name" value="HATPase_C_sf"/>
</dbReference>
<reference evidence="5 6" key="1">
    <citation type="submission" date="2019-05" db="EMBL/GenBank/DDBJ databases">
        <title>Panacibacter sp. strain 17mud1-8 Genome sequencing and assembly.</title>
        <authorList>
            <person name="Chhetri G."/>
        </authorList>
    </citation>
    <scope>NUCLEOTIDE SEQUENCE [LARGE SCALE GENOMIC DNA]</scope>
    <source>
        <strain evidence="5 6">17mud1-8</strain>
    </source>
</reference>
<evidence type="ECO:0000313" key="5">
    <source>
        <dbReference type="EMBL" id="TKK67451.1"/>
    </source>
</evidence>
<dbReference type="Pfam" id="PF01590">
    <property type="entry name" value="GAF"/>
    <property type="match status" value="1"/>
</dbReference>
<dbReference type="SMART" id="SM00387">
    <property type="entry name" value="HATPase_c"/>
    <property type="match status" value="1"/>
</dbReference>
<dbReference type="Gene3D" id="1.10.287.130">
    <property type="match status" value="1"/>
</dbReference>
<feature type="domain" description="Histidine kinase" evidence="4">
    <location>
        <begin position="197"/>
        <end position="412"/>
    </location>
</feature>
<dbReference type="GO" id="GO:0000155">
    <property type="term" value="F:phosphorelay sensor kinase activity"/>
    <property type="evidence" value="ECO:0007669"/>
    <property type="project" value="InterPro"/>
</dbReference>
<dbReference type="PROSITE" id="PS50109">
    <property type="entry name" value="HIS_KIN"/>
    <property type="match status" value="1"/>
</dbReference>
<evidence type="ECO:0000313" key="6">
    <source>
        <dbReference type="Proteomes" id="UP000305848"/>
    </source>
</evidence>
<dbReference type="SUPFAM" id="SSF55781">
    <property type="entry name" value="GAF domain-like"/>
    <property type="match status" value="1"/>
</dbReference>
<dbReference type="PANTHER" id="PTHR43102">
    <property type="entry name" value="SLR1143 PROTEIN"/>
    <property type="match status" value="1"/>
</dbReference>
<dbReference type="SMART" id="SM00388">
    <property type="entry name" value="HisKA"/>
    <property type="match status" value="1"/>
</dbReference>
<evidence type="ECO:0000256" key="3">
    <source>
        <dbReference type="ARBA" id="ARBA00022553"/>
    </source>
</evidence>
<dbReference type="EC" id="2.7.13.3" evidence="2"/>
<name>A0A4U3KXS1_9BACT</name>
<dbReference type="InterPro" id="IPR004358">
    <property type="entry name" value="Sig_transdc_His_kin-like_C"/>
</dbReference>
<evidence type="ECO:0000259" key="4">
    <source>
        <dbReference type="PROSITE" id="PS50109"/>
    </source>
</evidence>
<proteinExistence type="predicted"/>
<accession>A0A4U3KXS1</accession>
<keyword evidence="5" id="KW-0808">Transferase</keyword>
<organism evidence="5 6">
    <name type="scientific">Ilyomonas limi</name>
    <dbReference type="NCBI Taxonomy" id="2575867"/>
    <lineage>
        <taxon>Bacteria</taxon>
        <taxon>Pseudomonadati</taxon>
        <taxon>Bacteroidota</taxon>
        <taxon>Chitinophagia</taxon>
        <taxon>Chitinophagales</taxon>
        <taxon>Chitinophagaceae</taxon>
        <taxon>Ilyomonas</taxon>
    </lineage>
</organism>
<dbReference type="SUPFAM" id="SSF55874">
    <property type="entry name" value="ATPase domain of HSP90 chaperone/DNA topoisomerase II/histidine kinase"/>
    <property type="match status" value="1"/>
</dbReference>
<keyword evidence="6" id="KW-1185">Reference proteome</keyword>
<dbReference type="SUPFAM" id="SSF47384">
    <property type="entry name" value="Homodimeric domain of signal transducing histidine kinase"/>
    <property type="match status" value="1"/>
</dbReference>
<dbReference type="CDD" id="cd00082">
    <property type="entry name" value="HisKA"/>
    <property type="match status" value="1"/>
</dbReference>
<protein>
    <recommendedName>
        <fullName evidence="2">histidine kinase</fullName>
        <ecNumber evidence="2">2.7.13.3</ecNumber>
    </recommendedName>
</protein>
<dbReference type="InterPro" id="IPR005467">
    <property type="entry name" value="His_kinase_dom"/>
</dbReference>
<dbReference type="PANTHER" id="PTHR43102:SF2">
    <property type="entry name" value="GAF DOMAIN-CONTAINING PROTEIN"/>
    <property type="match status" value="1"/>
</dbReference>
<comment type="caution">
    <text evidence="5">The sequence shown here is derived from an EMBL/GenBank/DDBJ whole genome shotgun (WGS) entry which is preliminary data.</text>
</comment>
<dbReference type="PRINTS" id="PR00344">
    <property type="entry name" value="BCTRLSENSOR"/>
</dbReference>
<dbReference type="Gene3D" id="3.30.565.10">
    <property type="entry name" value="Histidine kinase-like ATPase, C-terminal domain"/>
    <property type="match status" value="1"/>
</dbReference>
<dbReference type="InterPro" id="IPR003594">
    <property type="entry name" value="HATPase_dom"/>
</dbReference>
<keyword evidence="5" id="KW-0418">Kinase</keyword>
<dbReference type="InterPro" id="IPR036097">
    <property type="entry name" value="HisK_dim/P_sf"/>
</dbReference>
<dbReference type="InterPro" id="IPR029016">
    <property type="entry name" value="GAF-like_dom_sf"/>
</dbReference>
<dbReference type="InterPro" id="IPR003018">
    <property type="entry name" value="GAF"/>
</dbReference>
<dbReference type="InterPro" id="IPR003661">
    <property type="entry name" value="HisK_dim/P_dom"/>
</dbReference>
<comment type="catalytic activity">
    <reaction evidence="1">
        <text>ATP + protein L-histidine = ADP + protein N-phospho-L-histidine.</text>
        <dbReference type="EC" id="2.7.13.3"/>
    </reaction>
</comment>
<dbReference type="OrthoDB" id="9811889at2"/>
<dbReference type="Pfam" id="PF02518">
    <property type="entry name" value="HATPase_c"/>
    <property type="match status" value="1"/>
</dbReference>
<dbReference type="Pfam" id="PF00512">
    <property type="entry name" value="HisKA"/>
    <property type="match status" value="1"/>
</dbReference>
<gene>
    <name evidence="5" type="ORF">FC093_14240</name>
</gene>
<dbReference type="AlphaFoldDB" id="A0A4U3KXS1"/>
<evidence type="ECO:0000256" key="1">
    <source>
        <dbReference type="ARBA" id="ARBA00000085"/>
    </source>
</evidence>
<sequence length="412" mass="46817">MRRVTEICCSIMNPISTMSLQTLDISEHERLRELYHTEILDTPSESDFDDIVRLTAQTFNMPVALITFVDSDRVWVKASVDTPICEAKRNEAVCHYTIAQEEVLEVPDLREDTRFRHLSQLQAVSAYRYYAGAPLATSRGYKIGSLCVLDKKPRHLTHDQKAALQVLARHVISLIELRVRNREMAQLSEMQNKIISIIGHDIRNPLASFRVMLDLLDDKSKDFDEEEAAEMNDLLRKQMDSTLDLLNNLVQWGKLHVRLNKSAPDSVDMHKLVNRVMRPLEFSVTLKGNKFINDIPEETYLLADEQALEFVLRNLLTNANKFTDKGNITVAHQFADNQHLLSVRDTGTGMDEQQIKQVLYENGNYYTIGTNAEKGSGLGLSLVREFLSKINSSLAIQSTVGEGTTVSFNIYN</sequence>
<keyword evidence="3" id="KW-0597">Phosphoprotein</keyword>
<dbReference type="Proteomes" id="UP000305848">
    <property type="component" value="Unassembled WGS sequence"/>
</dbReference>
<evidence type="ECO:0000256" key="2">
    <source>
        <dbReference type="ARBA" id="ARBA00012438"/>
    </source>
</evidence>
<dbReference type="EMBL" id="SZQL01000011">
    <property type="protein sequence ID" value="TKK67451.1"/>
    <property type="molecule type" value="Genomic_DNA"/>
</dbReference>
<dbReference type="SMART" id="SM00065">
    <property type="entry name" value="GAF"/>
    <property type="match status" value="1"/>
</dbReference>